<evidence type="ECO:0000313" key="1">
    <source>
        <dbReference type="EMBL" id="VDN32536.1"/>
    </source>
</evidence>
<name>A0A3P7QNE0_DIBLA</name>
<gene>
    <name evidence="1" type="ORF">DILT_LOCUS16001</name>
</gene>
<reference evidence="1 2" key="1">
    <citation type="submission" date="2018-11" db="EMBL/GenBank/DDBJ databases">
        <authorList>
            <consortium name="Pathogen Informatics"/>
        </authorList>
    </citation>
    <scope>NUCLEOTIDE SEQUENCE [LARGE SCALE GENOMIC DNA]</scope>
</reference>
<keyword evidence="2" id="KW-1185">Reference proteome</keyword>
<dbReference type="EMBL" id="UYRU01082293">
    <property type="protein sequence ID" value="VDN32536.1"/>
    <property type="molecule type" value="Genomic_DNA"/>
</dbReference>
<organism evidence="1 2">
    <name type="scientific">Dibothriocephalus latus</name>
    <name type="common">Fish tapeworm</name>
    <name type="synonym">Diphyllobothrium latum</name>
    <dbReference type="NCBI Taxonomy" id="60516"/>
    <lineage>
        <taxon>Eukaryota</taxon>
        <taxon>Metazoa</taxon>
        <taxon>Spiralia</taxon>
        <taxon>Lophotrochozoa</taxon>
        <taxon>Platyhelminthes</taxon>
        <taxon>Cestoda</taxon>
        <taxon>Eucestoda</taxon>
        <taxon>Diphyllobothriidea</taxon>
        <taxon>Diphyllobothriidae</taxon>
        <taxon>Dibothriocephalus</taxon>
    </lineage>
</organism>
<dbReference type="Proteomes" id="UP000281553">
    <property type="component" value="Unassembled WGS sequence"/>
</dbReference>
<evidence type="ECO:0000313" key="2">
    <source>
        <dbReference type="Proteomes" id="UP000281553"/>
    </source>
</evidence>
<dbReference type="AlphaFoldDB" id="A0A3P7QNE0"/>
<protein>
    <submittedName>
        <fullName evidence="1">Uncharacterized protein</fullName>
    </submittedName>
</protein>
<accession>A0A3P7QNE0</accession>
<proteinExistence type="predicted"/>
<sequence length="109" mass="11868">MPSSDSTIAVSPAASSESRLPNIWFRPNANCKQQQTEEPGFIGPLLPNPMPTAMGMETDAECAWTYYPQLADLSLCNCWMAMLDLLKLSVSPIVDGQHPQNGNVQNLSS</sequence>